<protein>
    <submittedName>
        <fullName evidence="2">Uncharacterized protein</fullName>
    </submittedName>
</protein>
<comment type="caution">
    <text evidence="2">The sequence shown here is derived from an EMBL/GenBank/DDBJ whole genome shotgun (WGS) entry which is preliminary data.</text>
</comment>
<feature type="region of interest" description="Disordered" evidence="1">
    <location>
        <begin position="63"/>
        <end position="83"/>
    </location>
</feature>
<proteinExistence type="predicted"/>
<keyword evidence="3" id="KW-1185">Reference proteome</keyword>
<accession>A0A494X6C4</accession>
<gene>
    <name evidence="2" type="ORF">D7S86_25145</name>
</gene>
<organism evidence="2 3">
    <name type="scientific">Pararobbsia silviterrae</name>
    <dbReference type="NCBI Taxonomy" id="1792498"/>
    <lineage>
        <taxon>Bacteria</taxon>
        <taxon>Pseudomonadati</taxon>
        <taxon>Pseudomonadota</taxon>
        <taxon>Betaproteobacteria</taxon>
        <taxon>Burkholderiales</taxon>
        <taxon>Burkholderiaceae</taxon>
        <taxon>Pararobbsia</taxon>
    </lineage>
</organism>
<dbReference type="AlphaFoldDB" id="A0A494X6C4"/>
<dbReference type="Proteomes" id="UP000270342">
    <property type="component" value="Unassembled WGS sequence"/>
</dbReference>
<dbReference type="RefSeq" id="WP_121090594.1">
    <property type="nucleotide sequence ID" value="NZ_RBZU01000015.1"/>
</dbReference>
<evidence type="ECO:0000313" key="2">
    <source>
        <dbReference type="EMBL" id="RKP46208.1"/>
    </source>
</evidence>
<dbReference type="EMBL" id="RBZU01000015">
    <property type="protein sequence ID" value="RKP46208.1"/>
    <property type="molecule type" value="Genomic_DNA"/>
</dbReference>
<evidence type="ECO:0000256" key="1">
    <source>
        <dbReference type="SAM" id="MobiDB-lite"/>
    </source>
</evidence>
<sequence length="163" mass="16810">MPTPVSPQSISLLARVQRWLGLDDDGASECPCAVAARIERAGAEARAKQLAAKEAAKMRKASSAPAAALSGMRAGDGSDASAGIDRVVGSPAASALETTTVCTFRAAGAAPGTRSRSSREVRPADAQLDRAVTYAMSGFFHSGFLADTFVYLPEVWLGGDGEH</sequence>
<name>A0A494X6C4_9BURK</name>
<evidence type="ECO:0000313" key="3">
    <source>
        <dbReference type="Proteomes" id="UP000270342"/>
    </source>
</evidence>
<reference evidence="2 3" key="1">
    <citation type="submission" date="2018-10" db="EMBL/GenBank/DDBJ databases">
        <title>Robbsia sp. DHC34, isolated from soil.</title>
        <authorList>
            <person name="Gao Z.-H."/>
            <person name="Qiu L.-H."/>
        </authorList>
    </citation>
    <scope>NUCLEOTIDE SEQUENCE [LARGE SCALE GENOMIC DNA]</scope>
    <source>
        <strain evidence="2 3">DHC34</strain>
    </source>
</reference>